<dbReference type="PANTHER" id="PTHR47027:SF25">
    <property type="entry name" value="REVERSE TRANSCRIPTASE DOMAIN-CONTAINING PROTEIN"/>
    <property type="match status" value="1"/>
</dbReference>
<proteinExistence type="predicted"/>
<organism evidence="2 3">
    <name type="scientific">Schistosoma haematobium</name>
    <name type="common">Blood fluke</name>
    <dbReference type="NCBI Taxonomy" id="6185"/>
    <lineage>
        <taxon>Eukaryota</taxon>
        <taxon>Metazoa</taxon>
        <taxon>Spiralia</taxon>
        <taxon>Lophotrochozoa</taxon>
        <taxon>Platyhelminthes</taxon>
        <taxon>Trematoda</taxon>
        <taxon>Digenea</taxon>
        <taxon>Strigeidida</taxon>
        <taxon>Schistosomatoidea</taxon>
        <taxon>Schistosomatidae</taxon>
        <taxon>Schistosoma</taxon>
    </lineage>
</organism>
<gene>
    <name evidence="2" type="primary">A12_6</name>
    <name evidence="2" type="ORF">MS3_00002087</name>
</gene>
<reference evidence="2" key="3">
    <citation type="submission" date="2021-06" db="EMBL/GenBank/DDBJ databases">
        <title>Chromosome-level genome assembly for S. haematobium.</title>
        <authorList>
            <person name="Stroehlein A.J."/>
        </authorList>
    </citation>
    <scope>NUCLEOTIDE SEQUENCE</scope>
</reference>
<dbReference type="CDD" id="cd21454">
    <property type="entry name" value="DLC-like_TAL"/>
    <property type="match status" value="1"/>
</dbReference>
<reference evidence="2" key="1">
    <citation type="journal article" date="2012" name="Nat. Genet.">
        <title>Whole-genome sequence of Schistosoma haematobium.</title>
        <authorList>
            <person name="Young N.D."/>
            <person name="Jex A.R."/>
            <person name="Li B."/>
            <person name="Liu S."/>
            <person name="Yang L."/>
            <person name="Xiong Z."/>
            <person name="Li Y."/>
            <person name="Cantacessi C."/>
            <person name="Hall R.S."/>
            <person name="Xu X."/>
            <person name="Chen F."/>
            <person name="Wu X."/>
            <person name="Zerlotini A."/>
            <person name="Oliveira G."/>
            <person name="Hofmann A."/>
            <person name="Zhang G."/>
            <person name="Fang X."/>
            <person name="Kang Y."/>
            <person name="Campbell B.E."/>
            <person name="Loukas A."/>
            <person name="Ranganathan S."/>
            <person name="Rollinson D."/>
            <person name="Rinaldi G."/>
            <person name="Brindley P.J."/>
            <person name="Yang H."/>
            <person name="Wang J."/>
            <person name="Wang J."/>
            <person name="Gasser R.B."/>
        </authorList>
    </citation>
    <scope>NUCLEOTIDE SEQUENCE</scope>
</reference>
<dbReference type="Gene3D" id="1.10.238.10">
    <property type="entry name" value="EF-hand"/>
    <property type="match status" value="1"/>
</dbReference>
<dbReference type="InterPro" id="IPR045609">
    <property type="entry name" value="DUF6451"/>
</dbReference>
<dbReference type="PROSITE" id="PS50222">
    <property type="entry name" value="EF_HAND_2"/>
    <property type="match status" value="1"/>
</dbReference>
<dbReference type="SUPFAM" id="SSF47473">
    <property type="entry name" value="EF-hand"/>
    <property type="match status" value="1"/>
</dbReference>
<dbReference type="KEGG" id="shx:MS3_00002087"/>
<evidence type="ECO:0000313" key="2">
    <source>
        <dbReference type="EMBL" id="KAH9596401.1"/>
    </source>
</evidence>
<dbReference type="SMART" id="SM01375">
    <property type="entry name" value="Dynein_light"/>
    <property type="match status" value="1"/>
</dbReference>
<dbReference type="EMBL" id="AMPZ03000001">
    <property type="protein sequence ID" value="KAH9596401.1"/>
    <property type="molecule type" value="Genomic_DNA"/>
</dbReference>
<dbReference type="AlphaFoldDB" id="A0A922S6Y0"/>
<dbReference type="Pfam" id="PF01221">
    <property type="entry name" value="Dynein_light"/>
    <property type="match status" value="1"/>
</dbReference>
<dbReference type="Gene3D" id="3.30.740.10">
    <property type="entry name" value="Protein Inhibitor Of Neuronal Nitric Oxide Synthase"/>
    <property type="match status" value="1"/>
</dbReference>
<dbReference type="InterPro" id="IPR001372">
    <property type="entry name" value="Dynein_light_chain_typ-1/2"/>
</dbReference>
<dbReference type="GO" id="GO:0030286">
    <property type="term" value="C:dynein complex"/>
    <property type="evidence" value="ECO:0007669"/>
    <property type="project" value="InterPro"/>
</dbReference>
<dbReference type="InterPro" id="IPR037177">
    <property type="entry name" value="DLC_sf"/>
</dbReference>
<dbReference type="RefSeq" id="XP_012797371.3">
    <property type="nucleotide sequence ID" value="XM_012941917.3"/>
</dbReference>
<reference evidence="2" key="4">
    <citation type="journal article" date="2022" name="PLoS Pathog.">
        <title>Chromosome-level genome of Schistosoma haematobium underpins genome-wide explorations of molecular variation.</title>
        <authorList>
            <person name="Stroehlein A.J."/>
            <person name="Korhonen P.K."/>
            <person name="Lee V.V."/>
            <person name="Ralph S.A."/>
            <person name="Mentink-Kane M."/>
            <person name="You H."/>
            <person name="McManus D.P."/>
            <person name="Tchuente L.T."/>
            <person name="Stothard J.R."/>
            <person name="Kaur P."/>
            <person name="Dudchenko O."/>
            <person name="Aiden E.L."/>
            <person name="Yang B."/>
            <person name="Yang H."/>
            <person name="Emery A.M."/>
            <person name="Webster B.L."/>
            <person name="Brindley P.J."/>
            <person name="Rollinson D."/>
            <person name="Chang B.C.H."/>
            <person name="Gasser R.B."/>
            <person name="Young N.D."/>
        </authorList>
    </citation>
    <scope>NUCLEOTIDE SEQUENCE</scope>
</reference>
<protein>
    <submittedName>
        <fullName evidence="2">Tegument antigen</fullName>
    </submittedName>
</protein>
<sequence>MKTSTSEGKHGIQWTAQNQLDDLDFADDLALLSLTRERIQIKTANVAAVSASVGLSIHKGKTKVLKFKAENSNPITLDGETLEDVESFTYLGSIVDRHGGSDADVKARIGKARAAFLHLKNIWNSKQLSTNIKVRIFNTNVKAILLYGAETWRTTTTTIKKVQVFINSCLRKILNIHWPDTISNSLLWERTNQLPAEEEIRKRRWKWIGHTLRKSSNCIMRQALTWNPEGKRKRGRPKNTLRRIIEADMKRMNYNWKELERIAQDRVGWRMLVSDLCSFTRSNRFNKDKNISFFAQFLLSKSLNRHKMEPFVQVFFAIDKDGTETITIDELKKYVADNNLDEMMVTKWKSLFDAKNTGKITFSTFCEVLGLSPAQAVAMKTQHQQSASAKLHPDVVVIYEQLPLDKQIAISNKAIEILTSPKKLDEKDQAVQLKQWLDNTYGKAWHVVIVKGSFWSSYSHSANKCFIFRVRDVSYLIWRTPDEEITST</sequence>
<dbReference type="SUPFAM" id="SSF54648">
    <property type="entry name" value="DLC"/>
    <property type="match status" value="1"/>
</dbReference>
<evidence type="ECO:0000259" key="1">
    <source>
        <dbReference type="PROSITE" id="PS50222"/>
    </source>
</evidence>
<dbReference type="GO" id="GO:0005509">
    <property type="term" value="F:calcium ion binding"/>
    <property type="evidence" value="ECO:0007669"/>
    <property type="project" value="InterPro"/>
</dbReference>
<dbReference type="InterPro" id="IPR011992">
    <property type="entry name" value="EF-hand-dom_pair"/>
</dbReference>
<dbReference type="GO" id="GO:0007017">
    <property type="term" value="P:microtubule-based process"/>
    <property type="evidence" value="ECO:0007669"/>
    <property type="project" value="InterPro"/>
</dbReference>
<accession>A0A922S6Y0</accession>
<keyword evidence="3" id="KW-1185">Reference proteome</keyword>
<comment type="caution">
    <text evidence="2">The sequence shown here is derived from an EMBL/GenBank/DDBJ whole genome shotgun (WGS) entry which is preliminary data.</text>
</comment>
<feature type="domain" description="EF-hand" evidence="1">
    <location>
        <begin position="306"/>
        <end position="341"/>
    </location>
</feature>
<dbReference type="Pfam" id="PF20049">
    <property type="entry name" value="DUF6451"/>
    <property type="match status" value="1"/>
</dbReference>
<dbReference type="GeneID" id="24593373"/>
<dbReference type="PANTHER" id="PTHR47027">
    <property type="entry name" value="REVERSE TRANSCRIPTASE DOMAIN-CONTAINING PROTEIN"/>
    <property type="match status" value="1"/>
</dbReference>
<dbReference type="Proteomes" id="UP000471633">
    <property type="component" value="Unassembled WGS sequence"/>
</dbReference>
<name>A0A922S6Y0_SCHHA</name>
<reference evidence="2" key="2">
    <citation type="journal article" date="2019" name="Gigascience">
        <title>High-quality Schistosoma haematobium genome achieved by single-molecule and long-range sequencing.</title>
        <authorList>
            <person name="Stroehlein A.J."/>
            <person name="Korhonen P.K."/>
            <person name="Chong T.M."/>
            <person name="Lim Y.L."/>
            <person name="Chan K.G."/>
            <person name="Webster B."/>
            <person name="Rollinson D."/>
            <person name="Brindley P.J."/>
            <person name="Gasser R.B."/>
            <person name="Young N.D."/>
        </authorList>
    </citation>
    <scope>NUCLEOTIDE SEQUENCE</scope>
</reference>
<dbReference type="InterPro" id="IPR002048">
    <property type="entry name" value="EF_hand_dom"/>
</dbReference>
<dbReference type="CTD" id="24593373"/>
<evidence type="ECO:0000313" key="3">
    <source>
        <dbReference type="Proteomes" id="UP000471633"/>
    </source>
</evidence>